<evidence type="ECO:0008006" key="4">
    <source>
        <dbReference type="Google" id="ProtNLM"/>
    </source>
</evidence>
<name>A0A7X5LMX0_9ALTE</name>
<feature type="compositionally biased region" description="Low complexity" evidence="1">
    <location>
        <begin position="30"/>
        <end position="40"/>
    </location>
</feature>
<feature type="region of interest" description="Disordered" evidence="1">
    <location>
        <begin position="25"/>
        <end position="111"/>
    </location>
</feature>
<feature type="compositionally biased region" description="Polar residues" evidence="1">
    <location>
        <begin position="41"/>
        <end position="53"/>
    </location>
</feature>
<dbReference type="AlphaFoldDB" id="A0A7X5LMX0"/>
<sequence length="188" mass="19981">MTVSSYQQAILQEMGIPVWVSQQAYLAKTEPSPEASSSSPQNLPSGKPISQQDKQSHLAQLRAQVGAKDSNITSKSVKDTEHPSKPHNTLSTATTSPHSSVTQSPPPPLGIPLSAQQKIAAQQWLSDITLACVQLGLSSSQANVIIGKDVAVLENAIVLPVAPNQLSSKQQRALWHALVKASQQVIKA</sequence>
<comment type="caution">
    <text evidence="2">The sequence shown here is derived from an EMBL/GenBank/DDBJ whole genome shotgun (WGS) entry which is preliminary data.</text>
</comment>
<dbReference type="Proteomes" id="UP000470213">
    <property type="component" value="Unassembled WGS sequence"/>
</dbReference>
<evidence type="ECO:0000256" key="1">
    <source>
        <dbReference type="SAM" id="MobiDB-lite"/>
    </source>
</evidence>
<evidence type="ECO:0000313" key="3">
    <source>
        <dbReference type="Proteomes" id="UP000470213"/>
    </source>
</evidence>
<gene>
    <name evidence="2" type="ORF">GTH32_11815</name>
</gene>
<dbReference type="RefSeq" id="WP_163085957.1">
    <property type="nucleotide sequence ID" value="NZ_JAAAWN010000014.1"/>
</dbReference>
<protein>
    <recommendedName>
        <fullName evidence="4">Alanine acetyltransferase</fullName>
    </recommendedName>
</protein>
<dbReference type="EMBL" id="JAAAWN010000014">
    <property type="protein sequence ID" value="NDV91864.1"/>
    <property type="molecule type" value="Genomic_DNA"/>
</dbReference>
<keyword evidence="3" id="KW-1185">Reference proteome</keyword>
<feature type="compositionally biased region" description="Polar residues" evidence="1">
    <location>
        <begin position="86"/>
        <end position="103"/>
    </location>
</feature>
<organism evidence="2 3">
    <name type="scientific">Alteromonas profundi</name>
    <dbReference type="NCBI Taxonomy" id="2696062"/>
    <lineage>
        <taxon>Bacteria</taxon>
        <taxon>Pseudomonadati</taxon>
        <taxon>Pseudomonadota</taxon>
        <taxon>Gammaproteobacteria</taxon>
        <taxon>Alteromonadales</taxon>
        <taxon>Alteromonadaceae</taxon>
        <taxon>Alteromonas/Salinimonas group</taxon>
        <taxon>Alteromonas</taxon>
    </lineage>
</organism>
<proteinExistence type="predicted"/>
<reference evidence="2 3" key="1">
    <citation type="submission" date="2020-01" db="EMBL/GenBank/DDBJ databases">
        <authorList>
            <person name="Chen J."/>
            <person name="Zhu S."/>
            <person name="Yang J."/>
        </authorList>
    </citation>
    <scope>NUCLEOTIDE SEQUENCE [LARGE SCALE GENOMIC DNA]</scope>
    <source>
        <strain evidence="2 3">345S023</strain>
    </source>
</reference>
<accession>A0A7X5LMX0</accession>
<evidence type="ECO:0000313" key="2">
    <source>
        <dbReference type="EMBL" id="NDV91864.1"/>
    </source>
</evidence>